<evidence type="ECO:0000259" key="2">
    <source>
        <dbReference type="Pfam" id="PF01557"/>
    </source>
</evidence>
<dbReference type="Gene3D" id="3.90.850.10">
    <property type="entry name" value="Fumarylacetoacetase-like, C-terminal domain"/>
    <property type="match status" value="1"/>
</dbReference>
<keyword evidence="4" id="KW-1185">Reference proteome</keyword>
<dbReference type="PANTHER" id="PTHR30143">
    <property type="entry name" value="ACID HYDRATASE"/>
    <property type="match status" value="1"/>
</dbReference>
<dbReference type="EMBL" id="VIAR01000013">
    <property type="protein sequence ID" value="TQD34795.1"/>
    <property type="molecule type" value="Genomic_DNA"/>
</dbReference>
<gene>
    <name evidence="3" type="ORF">FKR84_11400</name>
</gene>
<dbReference type="Pfam" id="PF01557">
    <property type="entry name" value="FAA_hydrolase"/>
    <property type="match status" value="1"/>
</dbReference>
<evidence type="ECO:0000256" key="1">
    <source>
        <dbReference type="ARBA" id="ARBA00023239"/>
    </source>
</evidence>
<dbReference type="SUPFAM" id="SSF56529">
    <property type="entry name" value="FAH"/>
    <property type="match status" value="1"/>
</dbReference>
<protein>
    <submittedName>
        <fullName evidence="3">2-keto-4-pentenoate hydratase</fullName>
    </submittedName>
</protein>
<dbReference type="InterPro" id="IPR011234">
    <property type="entry name" value="Fumarylacetoacetase-like_C"/>
</dbReference>
<accession>A0A507ZIN5</accession>
<dbReference type="Proteomes" id="UP000317169">
    <property type="component" value="Unassembled WGS sequence"/>
</dbReference>
<feature type="domain" description="Fumarylacetoacetase-like C-terminal" evidence="2">
    <location>
        <begin position="47"/>
        <end position="253"/>
    </location>
</feature>
<dbReference type="PANTHER" id="PTHR30143:SF0">
    <property type="entry name" value="2-KETO-4-PENTENOATE HYDRATASE"/>
    <property type="match status" value="1"/>
</dbReference>
<sequence length="256" mass="28096">MQLEEIANLLHNATITNKPCQPIRSFLAEKDLTAAYKIQTINIEKAKAEEKKEIGKKIGLTNKKVQEQLGVDQPDFGILLDSMQIEPDGVIMHSKFLQPKVEAEIAFVLKEDITTPPTIESLKQAIDYALIAIEIVGSRIKDWDIKITDTIADNASSSHFVVGKKPIELDKVDLENCKMQLYINDQLVSDGSGASCLGNPLNAVQWLATKMIEIGNPLKKGEIILSGALGPMVVLQKGDVVKAHIEGLGELAFRTI</sequence>
<dbReference type="GO" id="GO:0005737">
    <property type="term" value="C:cytoplasm"/>
    <property type="evidence" value="ECO:0007669"/>
    <property type="project" value="TreeGrafter"/>
</dbReference>
<organism evidence="3 4">
    <name type="scientific">Haloflavibacter putidus</name>
    <dbReference type="NCBI Taxonomy" id="2576776"/>
    <lineage>
        <taxon>Bacteria</taxon>
        <taxon>Pseudomonadati</taxon>
        <taxon>Bacteroidota</taxon>
        <taxon>Flavobacteriia</taxon>
        <taxon>Flavobacteriales</taxon>
        <taxon>Flavobacteriaceae</taxon>
        <taxon>Haloflavibacter</taxon>
    </lineage>
</organism>
<reference evidence="3 4" key="1">
    <citation type="submission" date="2019-06" db="EMBL/GenBank/DDBJ databases">
        <title>Flavibacter putida gen. nov., sp. nov., a novel marine bacterium of the family Flavobacteriaceae isolated from coastal seawater.</title>
        <authorList>
            <person name="Feng X."/>
        </authorList>
    </citation>
    <scope>NUCLEOTIDE SEQUENCE [LARGE SCALE GENOMIC DNA]</scope>
    <source>
        <strain evidence="3 4">PLHSN227</strain>
    </source>
</reference>
<proteinExistence type="predicted"/>
<keyword evidence="1" id="KW-0456">Lyase</keyword>
<evidence type="ECO:0000313" key="4">
    <source>
        <dbReference type="Proteomes" id="UP000317169"/>
    </source>
</evidence>
<comment type="caution">
    <text evidence="3">The sequence shown here is derived from an EMBL/GenBank/DDBJ whole genome shotgun (WGS) entry which is preliminary data.</text>
</comment>
<dbReference type="AlphaFoldDB" id="A0A507ZIN5"/>
<dbReference type="GO" id="GO:0008684">
    <property type="term" value="F:2-oxopent-4-enoate hydratase activity"/>
    <property type="evidence" value="ECO:0007669"/>
    <property type="project" value="TreeGrafter"/>
</dbReference>
<dbReference type="InterPro" id="IPR036663">
    <property type="entry name" value="Fumarylacetoacetase_C_sf"/>
</dbReference>
<name>A0A507ZIN5_9FLAO</name>
<dbReference type="OrthoDB" id="9792137at2"/>
<evidence type="ECO:0000313" key="3">
    <source>
        <dbReference type="EMBL" id="TQD34795.1"/>
    </source>
</evidence>
<dbReference type="RefSeq" id="WP_141422445.1">
    <property type="nucleotide sequence ID" value="NZ_VIAR01000013.1"/>
</dbReference>
<dbReference type="InterPro" id="IPR050772">
    <property type="entry name" value="Hydratase-Decarb/MhpD_sf"/>
</dbReference>